<name>A0A6C0KAA7_9ZZZZ</name>
<proteinExistence type="predicted"/>
<dbReference type="AlphaFoldDB" id="A0A6C0KAA7"/>
<accession>A0A6C0KAA7</accession>
<evidence type="ECO:0000313" key="1">
    <source>
        <dbReference type="EMBL" id="QHU14609.1"/>
    </source>
</evidence>
<dbReference type="EMBL" id="MN740844">
    <property type="protein sequence ID" value="QHU14609.1"/>
    <property type="molecule type" value="Genomic_DNA"/>
</dbReference>
<sequence>MKLVYYLYIMERLGEQNLILQDILKKQDEAIQKRLGDLQKKD</sequence>
<organism evidence="1">
    <name type="scientific">viral metagenome</name>
    <dbReference type="NCBI Taxonomy" id="1070528"/>
    <lineage>
        <taxon>unclassified sequences</taxon>
        <taxon>metagenomes</taxon>
        <taxon>organismal metagenomes</taxon>
    </lineage>
</organism>
<reference evidence="1" key="1">
    <citation type="journal article" date="2020" name="Nature">
        <title>Giant virus diversity and host interactions through global metagenomics.</title>
        <authorList>
            <person name="Schulz F."/>
            <person name="Roux S."/>
            <person name="Paez-Espino D."/>
            <person name="Jungbluth S."/>
            <person name="Walsh D.A."/>
            <person name="Denef V.J."/>
            <person name="McMahon K.D."/>
            <person name="Konstantinidis K.T."/>
            <person name="Eloe-Fadrosh E.A."/>
            <person name="Kyrpides N.C."/>
            <person name="Woyke T."/>
        </authorList>
    </citation>
    <scope>NUCLEOTIDE SEQUENCE</scope>
    <source>
        <strain evidence="1">GVMAG-S-1102113-126</strain>
    </source>
</reference>
<protein>
    <submittedName>
        <fullName evidence="1">Uncharacterized protein</fullName>
    </submittedName>
</protein>